<reference evidence="3 4" key="1">
    <citation type="journal article" date="2017" name="Syst. Appl. Microbiol.">
        <title>Soybeans inoculated with root zone soils of Canadian native legumes harbour diverse and novel Bradyrhizobium spp. that possess agricultural potential.</title>
        <authorList>
            <person name="Bromfield E.S.P."/>
            <person name="Cloutier S."/>
            <person name="Tambong J.T."/>
            <person name="Tran Thi T.V."/>
        </authorList>
    </citation>
    <scope>NUCLEOTIDE SEQUENCE [LARGE SCALE GENOMIC DNA]</scope>
    <source>
        <strain evidence="3 4">323S2</strain>
    </source>
</reference>
<accession>A0A9X9YZZ9</accession>
<organism evidence="3 4">
    <name type="scientific">Bradyrhizobium barranii subsp. barranii</name>
    <dbReference type="NCBI Taxonomy" id="2823807"/>
    <lineage>
        <taxon>Bacteria</taxon>
        <taxon>Pseudomonadati</taxon>
        <taxon>Pseudomonadota</taxon>
        <taxon>Alphaproteobacteria</taxon>
        <taxon>Hyphomicrobiales</taxon>
        <taxon>Nitrobacteraceae</taxon>
        <taxon>Bradyrhizobium</taxon>
        <taxon>Bradyrhizobium barranii</taxon>
    </lineage>
</organism>
<dbReference type="PANTHER" id="PTHR37813:SF1">
    <property type="entry name" value="FELS-2 PROPHAGE PROTEIN"/>
    <property type="match status" value="1"/>
</dbReference>
<dbReference type="EMBL" id="CP088280">
    <property type="protein sequence ID" value="UGX96504.1"/>
    <property type="molecule type" value="Genomic_DNA"/>
</dbReference>
<gene>
    <name evidence="3" type="ORF">G6321_00015700</name>
</gene>
<dbReference type="Proteomes" id="UP000564836">
    <property type="component" value="Chromosome"/>
</dbReference>
<dbReference type="RefSeq" id="WP_224517392.1">
    <property type="nucleotide sequence ID" value="NZ_CP088280.1"/>
</dbReference>
<dbReference type="NCBIfam" id="TIGR01760">
    <property type="entry name" value="tape_meas_TP901"/>
    <property type="match status" value="1"/>
</dbReference>
<dbReference type="InterPro" id="IPR010090">
    <property type="entry name" value="Phage_tape_meas"/>
</dbReference>
<dbReference type="Pfam" id="PF10145">
    <property type="entry name" value="PhageMin_Tail"/>
    <property type="match status" value="1"/>
</dbReference>
<dbReference type="PANTHER" id="PTHR37813">
    <property type="entry name" value="FELS-2 PROPHAGE PROTEIN"/>
    <property type="match status" value="1"/>
</dbReference>
<evidence type="ECO:0000313" key="3">
    <source>
        <dbReference type="EMBL" id="UGX96504.1"/>
    </source>
</evidence>
<proteinExistence type="predicted"/>
<evidence type="ECO:0000313" key="4">
    <source>
        <dbReference type="Proteomes" id="UP000564836"/>
    </source>
</evidence>
<keyword evidence="1" id="KW-1188">Viral release from host cell</keyword>
<feature type="domain" description="Phage tail tape measure protein" evidence="2">
    <location>
        <begin position="130"/>
        <end position="291"/>
    </location>
</feature>
<sequence length="303" mass="31254">MATGFSVFVNIGGKVSPSLNAAVNAAKTQVNGLGASLAAMAAKMNAPFAAVNQHLANTSKRMAAMQRHGRNATLGVTTPAAWFGASMIKDAAEFAKAGNMVEALGEATKEQRLELSKMSQDLAGRFDAGGATGILKSATELLKAGFTFEQAKGALEQVLAASALAGDMTPADVGASLSKTITQFRMPMKTYEQAMKSSTIVTDRMVYAAVSTVASMKDISESFKYAGGVASTTGNSLDSVTAMVMAFAKAGVLGSDAGVALRSAIVRLVKMPKGGMKALSRIGMNLSDYTQARPVTADTVVET</sequence>
<reference evidence="3 4" key="2">
    <citation type="journal article" date="2022" name="Int. J. Syst. Evol. Microbiol.">
        <title>Strains of Bradyrhizobium barranii sp. nov. associated with legumes native to Canada are symbionts of soybeans and belong to different subspecies (subsp. barranii subsp. nov. and subsp. apii subsp. nov.) and symbiovars (sv. glycinearum and sv. septentrionale).</title>
        <authorList>
            <person name="Bromfield E.S.P."/>
            <person name="Cloutier S."/>
            <person name="Wasai-Hara S."/>
            <person name="Minamisawa K."/>
        </authorList>
    </citation>
    <scope>NUCLEOTIDE SEQUENCE [LARGE SCALE GENOMIC DNA]</scope>
    <source>
        <strain evidence="3 4">323S2</strain>
    </source>
</reference>
<dbReference type="AlphaFoldDB" id="A0A9X9YZZ9"/>
<protein>
    <submittedName>
        <fullName evidence="3">Phage tail tape measure protein</fullName>
    </submittedName>
</protein>
<evidence type="ECO:0000259" key="2">
    <source>
        <dbReference type="Pfam" id="PF10145"/>
    </source>
</evidence>
<name>A0A9X9YZZ9_9BRAD</name>
<evidence type="ECO:0000256" key="1">
    <source>
        <dbReference type="ARBA" id="ARBA00022612"/>
    </source>
</evidence>